<sequence>MTPEQRLHILMAVNAADEVVMPPEVAERARDAYRHPYR</sequence>
<keyword evidence="2" id="KW-1185">Reference proteome</keyword>
<name>A0A7W8A863_9ACTN</name>
<dbReference type="Proteomes" id="UP000568380">
    <property type="component" value="Unassembled WGS sequence"/>
</dbReference>
<protein>
    <submittedName>
        <fullName evidence="1">Uncharacterized protein</fullName>
    </submittedName>
</protein>
<dbReference type="EMBL" id="JACHIN010000010">
    <property type="protein sequence ID" value="MBB5081406.1"/>
    <property type="molecule type" value="Genomic_DNA"/>
</dbReference>
<proteinExistence type="predicted"/>
<reference evidence="1 2" key="1">
    <citation type="submission" date="2020-08" db="EMBL/GenBank/DDBJ databases">
        <title>Genomic Encyclopedia of Type Strains, Phase IV (KMG-IV): sequencing the most valuable type-strain genomes for metagenomic binning, comparative biology and taxonomic classification.</title>
        <authorList>
            <person name="Goeker M."/>
        </authorList>
    </citation>
    <scope>NUCLEOTIDE SEQUENCE [LARGE SCALE GENOMIC DNA]</scope>
    <source>
        <strain evidence="1 2">DSM 45385</strain>
    </source>
</reference>
<evidence type="ECO:0000313" key="1">
    <source>
        <dbReference type="EMBL" id="MBB5081406.1"/>
    </source>
</evidence>
<accession>A0A7W8A863</accession>
<comment type="caution">
    <text evidence="1">The sequence shown here is derived from an EMBL/GenBank/DDBJ whole genome shotgun (WGS) entry which is preliminary data.</text>
</comment>
<organism evidence="1 2">
    <name type="scientific">Nonomuraea endophytica</name>
    <dbReference type="NCBI Taxonomy" id="714136"/>
    <lineage>
        <taxon>Bacteria</taxon>
        <taxon>Bacillati</taxon>
        <taxon>Actinomycetota</taxon>
        <taxon>Actinomycetes</taxon>
        <taxon>Streptosporangiales</taxon>
        <taxon>Streptosporangiaceae</taxon>
        <taxon>Nonomuraea</taxon>
    </lineage>
</organism>
<dbReference type="AlphaFoldDB" id="A0A7W8A863"/>
<gene>
    <name evidence="1" type="ORF">HNR40_006901</name>
</gene>
<evidence type="ECO:0000313" key="2">
    <source>
        <dbReference type="Proteomes" id="UP000568380"/>
    </source>
</evidence>